<dbReference type="InterPro" id="IPR011744">
    <property type="entry name" value="ATPase_gene1"/>
</dbReference>
<organism evidence="2">
    <name type="scientific">Aphanothece halophytica</name>
    <dbReference type="NCBI Taxonomy" id="72020"/>
    <lineage>
        <taxon>Bacteria</taxon>
        <taxon>Bacillati</taxon>
        <taxon>Cyanobacteriota</taxon>
        <taxon>Cyanophyceae</taxon>
        <taxon>Oscillatoriophycideae</taxon>
        <taxon>Chroococcales</taxon>
        <taxon>Aphanothecaceae</taxon>
        <taxon>Aphanothece</taxon>
    </lineage>
</organism>
<evidence type="ECO:0000256" key="1">
    <source>
        <dbReference type="SAM" id="Phobius"/>
    </source>
</evidence>
<keyword evidence="1" id="KW-0812">Transmembrane</keyword>
<proteinExistence type="predicted"/>
<feature type="transmembrane region" description="Helical" evidence="1">
    <location>
        <begin position="72"/>
        <end position="93"/>
    </location>
</feature>
<dbReference type="NCBIfam" id="TIGR02230">
    <property type="entry name" value="ATPase_gene1"/>
    <property type="match status" value="1"/>
</dbReference>
<protein>
    <submittedName>
        <fullName evidence="2">ApNa+ATPase I subunit</fullName>
    </submittedName>
</protein>
<dbReference type="AlphaFoldDB" id="F2Z9M8"/>
<dbReference type="Pfam" id="PF09527">
    <property type="entry name" value="ATPase_gene1"/>
    <property type="match status" value="1"/>
</dbReference>
<reference evidence="2" key="1">
    <citation type="journal article" date="2011" name="J. Biol. Chem.">
        <title>Halotolerant Cyanobacterium Aphanothece halophytica Contains an Na+-dependent F1F0-ATP Synthase with a Potential Role in Salt-stress Tolerance.</title>
        <authorList>
            <person name="Soontharapirakkul K."/>
            <person name="Promden W."/>
            <person name="Yamada N."/>
            <person name="Kageyama H."/>
            <person name="Incharoensakdi A."/>
            <person name="Iwamoto-Kihara A."/>
            <person name="Takabe T."/>
        </authorList>
    </citation>
    <scope>NUCLEOTIDE SEQUENCE</scope>
</reference>
<feature type="transmembrane region" description="Helical" evidence="1">
    <location>
        <begin position="33"/>
        <end position="60"/>
    </location>
</feature>
<dbReference type="EMBL" id="AB602793">
    <property type="protein sequence ID" value="BAK19933.1"/>
    <property type="molecule type" value="Genomic_DNA"/>
</dbReference>
<keyword evidence="1" id="KW-1133">Transmembrane helix</keyword>
<dbReference type="BRENDA" id="7.1.2.2">
    <property type="organism ID" value="383"/>
</dbReference>
<sequence length="112" mass="12523">MNTESDSRKQFQETIKHKLSERRRAREEEKREGIWFGLAMMGIVGWSVAIPTLIGVAIGIGLDAAFPQLSPSLLLVSILVGLACGCGIAWFWIQQESTTEEESEELRSQDDQ</sequence>
<gene>
    <name evidence="2" type="primary">ApNa+atpI</name>
</gene>
<keyword evidence="1" id="KW-0472">Membrane</keyword>
<accession>F2Z9M8</accession>
<dbReference type="InterPro" id="IPR032820">
    <property type="entry name" value="ATPase_put"/>
</dbReference>
<name>F2Z9M8_APHHA</name>
<evidence type="ECO:0000313" key="2">
    <source>
        <dbReference type="EMBL" id="BAK19933.1"/>
    </source>
</evidence>